<evidence type="ECO:0000259" key="11">
    <source>
        <dbReference type="Pfam" id="PF00593"/>
    </source>
</evidence>
<gene>
    <name evidence="13" type="ordered locus">Atc_m213</name>
</gene>
<keyword evidence="4 8" id="KW-0812">Transmembrane</keyword>
<evidence type="ECO:0000256" key="9">
    <source>
        <dbReference type="RuleBase" id="RU003357"/>
    </source>
</evidence>
<feature type="signal peptide" evidence="10">
    <location>
        <begin position="1"/>
        <end position="27"/>
    </location>
</feature>
<name>F9ZUD5_ACICS</name>
<keyword evidence="10" id="KW-0732">Signal</keyword>
<dbReference type="Proteomes" id="UP000006135">
    <property type="component" value="Plasmid megaplasmid"/>
</dbReference>
<evidence type="ECO:0000256" key="7">
    <source>
        <dbReference type="ARBA" id="ARBA00023237"/>
    </source>
</evidence>
<feature type="domain" description="TonB-dependent receptor plug" evidence="12">
    <location>
        <begin position="57"/>
        <end position="169"/>
    </location>
</feature>
<dbReference type="PROSITE" id="PS52016">
    <property type="entry name" value="TONB_DEPENDENT_REC_3"/>
    <property type="match status" value="1"/>
</dbReference>
<dbReference type="Pfam" id="PF00593">
    <property type="entry name" value="TonB_dep_Rec_b-barrel"/>
    <property type="match status" value="1"/>
</dbReference>
<dbReference type="Pfam" id="PF07715">
    <property type="entry name" value="Plug"/>
    <property type="match status" value="1"/>
</dbReference>
<keyword evidence="7 8" id="KW-0998">Cell outer membrane</keyword>
<evidence type="ECO:0000256" key="10">
    <source>
        <dbReference type="SAM" id="SignalP"/>
    </source>
</evidence>
<dbReference type="PANTHER" id="PTHR30069:SF39">
    <property type="entry name" value="BLL6183 PROTEIN"/>
    <property type="match status" value="1"/>
</dbReference>
<keyword evidence="3 8" id="KW-1134">Transmembrane beta strand</keyword>
<keyword evidence="5 9" id="KW-0798">TonB box</keyword>
<dbReference type="InterPro" id="IPR000531">
    <property type="entry name" value="Beta-barrel_TonB"/>
</dbReference>
<evidence type="ECO:0000256" key="3">
    <source>
        <dbReference type="ARBA" id="ARBA00022452"/>
    </source>
</evidence>
<evidence type="ECO:0000256" key="1">
    <source>
        <dbReference type="ARBA" id="ARBA00004571"/>
    </source>
</evidence>
<accession>F9ZUD5</accession>
<dbReference type="InterPro" id="IPR012910">
    <property type="entry name" value="Plug_dom"/>
</dbReference>
<evidence type="ECO:0000256" key="2">
    <source>
        <dbReference type="ARBA" id="ARBA00022448"/>
    </source>
</evidence>
<keyword evidence="13" id="KW-0614">Plasmid</keyword>
<dbReference type="GO" id="GO:0044718">
    <property type="term" value="P:siderophore transmembrane transport"/>
    <property type="evidence" value="ECO:0007669"/>
    <property type="project" value="TreeGrafter"/>
</dbReference>
<comment type="subcellular location">
    <subcellularLocation>
        <location evidence="1 8">Cell outer membrane</location>
        <topology evidence="1 8">Multi-pass membrane protein</topology>
    </subcellularLocation>
</comment>
<dbReference type="PANTHER" id="PTHR30069">
    <property type="entry name" value="TONB-DEPENDENT OUTER MEMBRANE RECEPTOR"/>
    <property type="match status" value="1"/>
</dbReference>
<keyword evidence="6 8" id="KW-0472">Membrane</keyword>
<evidence type="ECO:0000313" key="13">
    <source>
        <dbReference type="EMBL" id="AEK59744.1"/>
    </source>
</evidence>
<feature type="domain" description="TonB-dependent receptor-like beta-barrel" evidence="11">
    <location>
        <begin position="275"/>
        <end position="729"/>
    </location>
</feature>
<dbReference type="InterPro" id="IPR036942">
    <property type="entry name" value="Beta-barrel_TonB_sf"/>
</dbReference>
<dbReference type="InterPro" id="IPR039426">
    <property type="entry name" value="TonB-dep_rcpt-like"/>
</dbReference>
<reference evidence="13 14" key="1">
    <citation type="journal article" date="2011" name="J. Genet. Genomics">
        <title>Unraveling the Acidithiobacillus caldus complete genome and its central metabolisms for carbon assimilation.</title>
        <authorList>
            <person name="You X.Y."/>
            <person name="Guo X."/>
            <person name="Zheng H.J."/>
            <person name="Zhang M.J."/>
            <person name="Liu L.J."/>
            <person name="Zhu Y.Q."/>
            <person name="Zhu B."/>
            <person name="Wang S.Y."/>
            <person name="Zhao G.P."/>
            <person name="Poetsch A."/>
            <person name="Jiang C.Y."/>
            <person name="Liu S.J."/>
        </authorList>
    </citation>
    <scope>NUCLEOTIDE SEQUENCE [LARGE SCALE GENOMIC DNA]</scope>
    <source>
        <strain evidence="13 14">SM-1</strain>
        <plasmid evidence="14">Plasmid megaplasmid</plasmid>
    </source>
</reference>
<evidence type="ECO:0000256" key="6">
    <source>
        <dbReference type="ARBA" id="ARBA00023136"/>
    </source>
</evidence>
<keyword evidence="2 8" id="KW-0813">Transport</keyword>
<dbReference type="AlphaFoldDB" id="F9ZUD5"/>
<dbReference type="Gene3D" id="2.170.130.10">
    <property type="entry name" value="TonB-dependent receptor, plug domain"/>
    <property type="match status" value="1"/>
</dbReference>
<comment type="similarity">
    <text evidence="8 9">Belongs to the TonB-dependent receptor family.</text>
</comment>
<dbReference type="GeneID" id="92932974"/>
<evidence type="ECO:0000256" key="8">
    <source>
        <dbReference type="PROSITE-ProRule" id="PRU01360"/>
    </source>
</evidence>
<dbReference type="OrthoDB" id="15609at2"/>
<evidence type="ECO:0000256" key="4">
    <source>
        <dbReference type="ARBA" id="ARBA00022692"/>
    </source>
</evidence>
<evidence type="ECO:0000313" key="14">
    <source>
        <dbReference type="Proteomes" id="UP000006135"/>
    </source>
</evidence>
<dbReference type="EMBL" id="CP002574">
    <property type="protein sequence ID" value="AEK59744.1"/>
    <property type="molecule type" value="Genomic_DNA"/>
</dbReference>
<dbReference type="GO" id="GO:0009279">
    <property type="term" value="C:cell outer membrane"/>
    <property type="evidence" value="ECO:0007669"/>
    <property type="project" value="UniProtKB-SubCell"/>
</dbReference>
<dbReference type="SUPFAM" id="SSF56935">
    <property type="entry name" value="Porins"/>
    <property type="match status" value="1"/>
</dbReference>
<dbReference type="GO" id="GO:0015344">
    <property type="term" value="F:siderophore uptake transmembrane transporter activity"/>
    <property type="evidence" value="ECO:0007669"/>
    <property type="project" value="TreeGrafter"/>
</dbReference>
<keyword evidence="13" id="KW-0675">Receptor</keyword>
<proteinExistence type="inferred from homology"/>
<feature type="chain" id="PRO_5003392703" evidence="10">
    <location>
        <begin position="28"/>
        <end position="768"/>
    </location>
</feature>
<geneLocation type="plasmid" evidence="13">
    <name>megaplasmid</name>
</geneLocation>
<dbReference type="InterPro" id="IPR037066">
    <property type="entry name" value="Plug_dom_sf"/>
</dbReference>
<protein>
    <submittedName>
        <fullName evidence="13">TonB-dependent receptor</fullName>
    </submittedName>
</protein>
<sequence>MKIAQKKPIIFSMVSAGALLIIQNAYAVTNGTKQPVQIAKVSKEAKVAQARKHAPLKVPYTEHVISSKVIRNASSMANAQTILAREPSINATSAGPNGVRSTITFRAFNSGQFSETFDGIPLNGAFNGGATNQASERNAVPLTLNDISSINIYNGINNPSVNSYNSLGGTINYRPRQPSRKFGGSVGIGYGSFGTFHWDALLNTGSLDGFRSLFAYNRQTSNGWLANDGDQNTNYYYAGVMPYNQDQSKVYAYVIVNRNVGYTPHSVPLALINQYGYNYNWPLNYSYSSQTDTELTAILGDKSLLNSFTLLNAKVYAQNNNYHRTSYTNPAFDQSASQPYYLPNQSTGYPFWLSYPVPPTYVPANVFGSTHYGTDYHLYEEIRNTLGFQPYLRFALPHNTVTVGGNVNYSMEHSAEFWYGAYNMPKISGYNNAWDEHDERLLASVYVQDDISLLGGAVHITPGIKYLYGYTVSSDDIGFYYPIGGSVSGSSAYTSPTIAISYSPIKHVSVYAAYGRNIKFPNIGAYYSNIAEQDNAGNYVVVPEKVQPEYVSDYEIGVRYANQGLHASADLYREDFKNTFINVTNAQGLSATFNGGSSRYEGGELSIENNFGHLLFGDWKAFANYSYNQAVFESSFNSSYAGTVQAGQPLANIPKNMINVGVDFARGRFGAQLEGKYVSSEYVNQQLAGTPGSLQIPPYFILNLGLQDTIPVGYGYIKNVKLTLDIDNLLNRHYYPRGFEDTDYFGNNYLSVLNGMPRYIFGSITARF</sequence>
<dbReference type="Gene3D" id="2.40.170.20">
    <property type="entry name" value="TonB-dependent receptor, beta-barrel domain"/>
    <property type="match status" value="1"/>
</dbReference>
<organism evidence="13 14">
    <name type="scientific">Acidithiobacillus caldus (strain SM-1)</name>
    <dbReference type="NCBI Taxonomy" id="990288"/>
    <lineage>
        <taxon>Bacteria</taxon>
        <taxon>Pseudomonadati</taxon>
        <taxon>Pseudomonadota</taxon>
        <taxon>Acidithiobacillia</taxon>
        <taxon>Acidithiobacillales</taxon>
        <taxon>Acidithiobacillaceae</taxon>
        <taxon>Acidithiobacillus</taxon>
    </lineage>
</organism>
<dbReference type="HOGENOM" id="CLU_356267_0_0_6"/>
<dbReference type="KEGG" id="acu:Atc_m213"/>
<evidence type="ECO:0000256" key="5">
    <source>
        <dbReference type="ARBA" id="ARBA00023077"/>
    </source>
</evidence>
<keyword evidence="14" id="KW-1185">Reference proteome</keyword>
<dbReference type="RefSeq" id="WP_014003825.1">
    <property type="nucleotide sequence ID" value="NC_015851.1"/>
</dbReference>
<evidence type="ECO:0000259" key="12">
    <source>
        <dbReference type="Pfam" id="PF07715"/>
    </source>
</evidence>